<evidence type="ECO:0000313" key="2">
    <source>
        <dbReference type="Proteomes" id="UP000275408"/>
    </source>
</evidence>
<organism evidence="1 2">
    <name type="scientific">Pocillopora damicornis</name>
    <name type="common">Cauliflower coral</name>
    <name type="synonym">Millepora damicornis</name>
    <dbReference type="NCBI Taxonomy" id="46731"/>
    <lineage>
        <taxon>Eukaryota</taxon>
        <taxon>Metazoa</taxon>
        <taxon>Cnidaria</taxon>
        <taxon>Anthozoa</taxon>
        <taxon>Hexacorallia</taxon>
        <taxon>Scleractinia</taxon>
        <taxon>Astrocoeniina</taxon>
        <taxon>Pocilloporidae</taxon>
        <taxon>Pocillopora</taxon>
    </lineage>
</organism>
<protein>
    <submittedName>
        <fullName evidence="1">Uncharacterized protein</fullName>
    </submittedName>
</protein>
<evidence type="ECO:0000313" key="1">
    <source>
        <dbReference type="EMBL" id="RMX51078.1"/>
    </source>
</evidence>
<name>A0A3M6UCB4_POCDA</name>
<keyword evidence="2" id="KW-1185">Reference proteome</keyword>
<gene>
    <name evidence="1" type="ORF">pdam_00021993</name>
</gene>
<accession>A0A3M6UCB4</accession>
<reference evidence="1 2" key="1">
    <citation type="journal article" date="2018" name="Sci. Rep.">
        <title>Comparative analysis of the Pocillopora damicornis genome highlights role of immune system in coral evolution.</title>
        <authorList>
            <person name="Cunning R."/>
            <person name="Bay R.A."/>
            <person name="Gillette P."/>
            <person name="Baker A.C."/>
            <person name="Traylor-Knowles N."/>
        </authorList>
    </citation>
    <scope>NUCLEOTIDE SEQUENCE [LARGE SCALE GENOMIC DNA]</scope>
    <source>
        <strain evidence="1">RSMAS</strain>
        <tissue evidence="1">Whole animal</tissue>
    </source>
</reference>
<comment type="caution">
    <text evidence="1">The sequence shown here is derived from an EMBL/GenBank/DDBJ whole genome shotgun (WGS) entry which is preliminary data.</text>
</comment>
<dbReference type="Proteomes" id="UP000275408">
    <property type="component" value="Unassembled WGS sequence"/>
</dbReference>
<proteinExistence type="predicted"/>
<dbReference type="AlphaFoldDB" id="A0A3M6UCB4"/>
<sequence>MANSASLGKSPSKNVAEDIEFKGYVHGLSPVKTGKKSRVPFFNCTIQTGQADKIRAACYDPKQQTSLQQAQQQKSPIKISGLKRLPSSPFSTEPFKTVDVRAKVMFKNEESKPVIFNGQRLMKVDCIGCEYM</sequence>
<feature type="non-terminal residue" evidence="1">
    <location>
        <position position="132"/>
    </location>
</feature>
<dbReference type="EMBL" id="RCHS01001828">
    <property type="protein sequence ID" value="RMX51078.1"/>
    <property type="molecule type" value="Genomic_DNA"/>
</dbReference>